<evidence type="ECO:0000313" key="19">
    <source>
        <dbReference type="Proteomes" id="UP000515159"/>
    </source>
</evidence>
<evidence type="ECO:0000259" key="18">
    <source>
        <dbReference type="Pfam" id="PF24858"/>
    </source>
</evidence>
<evidence type="ECO:0000259" key="17">
    <source>
        <dbReference type="Pfam" id="PF04116"/>
    </source>
</evidence>
<comment type="subcellular location">
    <subcellularLocation>
        <location evidence="2">Endoplasmic reticulum membrane</location>
        <topology evidence="2">Multi-pass membrane protein</topology>
    </subcellularLocation>
</comment>
<accession>A0A6P8PX61</accession>
<organism evidence="19 20">
    <name type="scientific">Geotrypetes seraphini</name>
    <name type="common">Gaboon caecilian</name>
    <name type="synonym">Caecilia seraphini</name>
    <dbReference type="NCBI Taxonomy" id="260995"/>
    <lineage>
        <taxon>Eukaryota</taxon>
        <taxon>Metazoa</taxon>
        <taxon>Chordata</taxon>
        <taxon>Craniata</taxon>
        <taxon>Vertebrata</taxon>
        <taxon>Euteleostomi</taxon>
        <taxon>Amphibia</taxon>
        <taxon>Gymnophiona</taxon>
        <taxon>Geotrypetes</taxon>
    </lineage>
</organism>
<keyword evidence="8" id="KW-0443">Lipid metabolism</keyword>
<evidence type="ECO:0000256" key="7">
    <source>
        <dbReference type="ARBA" id="ARBA00023004"/>
    </source>
</evidence>
<feature type="transmembrane region" description="Helical" evidence="16">
    <location>
        <begin position="56"/>
        <end position="82"/>
    </location>
</feature>
<evidence type="ECO:0000256" key="4">
    <source>
        <dbReference type="ARBA" id="ARBA00022824"/>
    </source>
</evidence>
<feature type="transmembrane region" description="Helical" evidence="16">
    <location>
        <begin position="26"/>
        <end position="44"/>
    </location>
</feature>
<evidence type="ECO:0000256" key="6">
    <source>
        <dbReference type="ARBA" id="ARBA00023002"/>
    </source>
</evidence>
<feature type="transmembrane region" description="Helical" evidence="16">
    <location>
        <begin position="153"/>
        <end position="176"/>
    </location>
</feature>
<dbReference type="RefSeq" id="XP_033786885.1">
    <property type="nucleotide sequence ID" value="XM_033930994.1"/>
</dbReference>
<feature type="transmembrane region" description="Helical" evidence="16">
    <location>
        <begin position="315"/>
        <end position="337"/>
    </location>
</feature>
<dbReference type="InterPro" id="IPR056853">
    <property type="entry name" value="AGMP_C"/>
</dbReference>
<dbReference type="FunCoup" id="A0A6P8PX61">
    <property type="interactions" value="228"/>
</dbReference>
<comment type="cofactor">
    <cofactor evidence="1">
        <name>Fe cation</name>
        <dbReference type="ChEBI" id="CHEBI:24875"/>
    </cofactor>
</comment>
<evidence type="ECO:0000256" key="8">
    <source>
        <dbReference type="ARBA" id="ARBA00023098"/>
    </source>
</evidence>
<comment type="similarity">
    <text evidence="11">Belongs to the sterol desaturase family. TMEM195 subfamily.</text>
</comment>
<evidence type="ECO:0000256" key="14">
    <source>
        <dbReference type="ARBA" id="ARBA00041444"/>
    </source>
</evidence>
<evidence type="ECO:0000256" key="16">
    <source>
        <dbReference type="SAM" id="Phobius"/>
    </source>
</evidence>
<dbReference type="GO" id="GO:0008610">
    <property type="term" value="P:lipid biosynthetic process"/>
    <property type="evidence" value="ECO:0007669"/>
    <property type="project" value="InterPro"/>
</dbReference>
<evidence type="ECO:0000256" key="13">
    <source>
        <dbReference type="ARBA" id="ARBA00040992"/>
    </source>
</evidence>
<keyword evidence="5 16" id="KW-1133">Transmembrane helix</keyword>
<dbReference type="PANTHER" id="PTHR21624">
    <property type="entry name" value="STEROL DESATURASE-RELATED PROTEIN"/>
    <property type="match status" value="1"/>
</dbReference>
<dbReference type="GO" id="GO:0005506">
    <property type="term" value="F:iron ion binding"/>
    <property type="evidence" value="ECO:0007669"/>
    <property type="project" value="InterPro"/>
</dbReference>
<dbReference type="EC" id="1.14.16.5" evidence="12"/>
<proteinExistence type="inferred from homology"/>
<evidence type="ECO:0000256" key="11">
    <source>
        <dbReference type="ARBA" id="ARBA00038190"/>
    </source>
</evidence>
<sequence>MMVYALQSNMSTFSSADEQHKYLEQAAPFLILFMCLELIISWIWKGKPIHINERLTSLSAGILSLLPDALIIEIELLFYIHIWNNYRLFDLPEDSPWTWWLTFLGMDFAFYWLHRTVHEVHFIWATHQVHHSAETYNLSLALRIPILQRYTDWVFYLPLALFIPVPVFSACFQFSLLYQFGIHTEIIDNLGPLELILNTPSHHRVHHGRNPYYVDSNFGGVLIIWDKLFGTFVPEKETVIFGLIHPINTFELFQVQFHYYGHMWNSLRNSPGVCNKLSVLFKGPRWSPGKPRLGLREDIPPVTGKELPYNPKMPVYLQVYTVLHVFIILECFLDLFLNKMLSQITILLRIAYIILTLTSMGFLMEQRPKAAILETVRCSSFLILQQYGYLTSNFTYLVLIYEILFWICTAFWGAQSIKQVVRDKVKQY</sequence>
<gene>
    <name evidence="20" type="primary">LOC117354106</name>
</gene>
<dbReference type="KEGG" id="gsh:117354106"/>
<keyword evidence="9 16" id="KW-0472">Membrane</keyword>
<dbReference type="GO" id="GO:0006643">
    <property type="term" value="P:membrane lipid metabolic process"/>
    <property type="evidence" value="ECO:0007669"/>
    <property type="project" value="TreeGrafter"/>
</dbReference>
<protein>
    <recommendedName>
        <fullName evidence="13">Alkylglycerol monooxygenase</fullName>
        <ecNumber evidence="12">1.14.16.5</ecNumber>
    </recommendedName>
    <alternativeName>
        <fullName evidence="14">Transmembrane protein 195</fullName>
    </alternativeName>
</protein>
<feature type="transmembrane region" description="Helical" evidence="16">
    <location>
        <begin position="97"/>
        <end position="113"/>
    </location>
</feature>
<evidence type="ECO:0000256" key="15">
    <source>
        <dbReference type="ARBA" id="ARBA00047556"/>
    </source>
</evidence>
<evidence type="ECO:0000256" key="12">
    <source>
        <dbReference type="ARBA" id="ARBA00039026"/>
    </source>
</evidence>
<evidence type="ECO:0000256" key="5">
    <source>
        <dbReference type="ARBA" id="ARBA00022989"/>
    </source>
</evidence>
<evidence type="ECO:0000256" key="1">
    <source>
        <dbReference type="ARBA" id="ARBA00001962"/>
    </source>
</evidence>
<dbReference type="AlphaFoldDB" id="A0A6P8PX61"/>
<evidence type="ECO:0000256" key="3">
    <source>
        <dbReference type="ARBA" id="ARBA00022692"/>
    </source>
</evidence>
<dbReference type="Proteomes" id="UP000515159">
    <property type="component" value="Chromosome 2"/>
</dbReference>
<dbReference type="OrthoDB" id="6354873at2759"/>
<dbReference type="InParanoid" id="A0A6P8PX61"/>
<dbReference type="PANTHER" id="PTHR21624:SF1">
    <property type="entry name" value="ALKYLGLYCEROL MONOOXYGENASE"/>
    <property type="match status" value="1"/>
</dbReference>
<feature type="transmembrane region" description="Helical" evidence="16">
    <location>
        <begin position="344"/>
        <end position="364"/>
    </location>
</feature>
<feature type="domain" description="Fatty acid hydroxylase" evidence="17">
    <location>
        <begin position="100"/>
        <end position="231"/>
    </location>
</feature>
<reference evidence="20" key="1">
    <citation type="submission" date="2025-08" db="UniProtKB">
        <authorList>
            <consortium name="RefSeq"/>
        </authorList>
    </citation>
    <scope>IDENTIFICATION</scope>
</reference>
<evidence type="ECO:0000313" key="20">
    <source>
        <dbReference type="RefSeq" id="XP_033786885.1"/>
    </source>
</evidence>
<feature type="domain" description="Alkylglycerol monooxygenase C-terminal" evidence="18">
    <location>
        <begin position="317"/>
        <end position="403"/>
    </location>
</feature>
<dbReference type="InterPro" id="IPR006694">
    <property type="entry name" value="Fatty_acid_hydroxylase"/>
</dbReference>
<comment type="catalytic activity">
    <reaction evidence="15">
        <text>1-O-(1,2-saturated-alkyl)-sn-glycerol + (6R)-L-erythro-5,6,7,8-tetrahydrobiopterin + O2 = a 1-(1-hydroxyalkyl)-sn-glycerol + (6R)-L-erythro-6,7-dihydrobiopterin + H2O</text>
        <dbReference type="Rhea" id="RHEA:36255"/>
        <dbReference type="ChEBI" id="CHEBI:15377"/>
        <dbReference type="ChEBI" id="CHEBI:15379"/>
        <dbReference type="ChEBI" id="CHEBI:43120"/>
        <dbReference type="ChEBI" id="CHEBI:59560"/>
        <dbReference type="ChEBI" id="CHEBI:73418"/>
        <dbReference type="ChEBI" id="CHEBI:83957"/>
        <dbReference type="EC" id="1.14.16.5"/>
    </reaction>
</comment>
<dbReference type="GeneID" id="117354106"/>
<dbReference type="GO" id="GO:0050479">
    <property type="term" value="F:glyceryl-ether monooxygenase activity"/>
    <property type="evidence" value="ECO:0007669"/>
    <property type="project" value="UniProtKB-EC"/>
</dbReference>
<keyword evidence="7" id="KW-0408">Iron</keyword>
<keyword evidence="4" id="KW-0256">Endoplasmic reticulum</keyword>
<evidence type="ECO:0000256" key="9">
    <source>
        <dbReference type="ARBA" id="ARBA00023136"/>
    </source>
</evidence>
<keyword evidence="6" id="KW-0560">Oxidoreductase</keyword>
<comment type="function">
    <text evidence="10">Glyceryl-ether monooxygenase that cleaves the O-alkyl bond of ether lipids. Ether lipids are essential components of brain membranes.</text>
</comment>
<keyword evidence="3 16" id="KW-0812">Transmembrane</keyword>
<dbReference type="GO" id="GO:0005789">
    <property type="term" value="C:endoplasmic reticulum membrane"/>
    <property type="evidence" value="ECO:0007669"/>
    <property type="project" value="UniProtKB-SubCell"/>
</dbReference>
<name>A0A6P8PX61_GEOSA</name>
<dbReference type="Pfam" id="PF24858">
    <property type="entry name" value="AGMP_C"/>
    <property type="match status" value="1"/>
</dbReference>
<feature type="transmembrane region" description="Helical" evidence="16">
    <location>
        <begin position="394"/>
        <end position="414"/>
    </location>
</feature>
<evidence type="ECO:0000256" key="2">
    <source>
        <dbReference type="ARBA" id="ARBA00004477"/>
    </source>
</evidence>
<keyword evidence="19" id="KW-1185">Reference proteome</keyword>
<evidence type="ECO:0000256" key="10">
    <source>
        <dbReference type="ARBA" id="ARBA00037122"/>
    </source>
</evidence>
<dbReference type="Pfam" id="PF04116">
    <property type="entry name" value="FA_hydroxylase"/>
    <property type="match status" value="1"/>
</dbReference>
<dbReference type="InterPro" id="IPR051689">
    <property type="entry name" value="Sterol_desaturase/TMEM195"/>
</dbReference>